<feature type="transmembrane region" description="Helical" evidence="8">
    <location>
        <begin position="117"/>
        <end position="136"/>
    </location>
</feature>
<evidence type="ECO:0000256" key="5">
    <source>
        <dbReference type="ARBA" id="ARBA00022692"/>
    </source>
</evidence>
<gene>
    <name evidence="10" type="ORF">FSB64_34200</name>
    <name evidence="9" type="ORF">HDG41_007524</name>
</gene>
<reference evidence="9 11" key="2">
    <citation type="submission" date="2020-08" db="EMBL/GenBank/DDBJ databases">
        <title>Genomic Encyclopedia of Type Strains, Phase IV (KMG-V): Genome sequencing to study the core and pangenomes of soil and plant-associated prokaryotes.</title>
        <authorList>
            <person name="Whitman W."/>
        </authorList>
    </citation>
    <scope>NUCLEOTIDE SEQUENCE [LARGE SCALE GENOMIC DNA]</scope>
    <source>
        <strain evidence="9 11">JPY162</strain>
    </source>
</reference>
<accession>A0A7W8LF29</accession>
<keyword evidence="5 8" id="KW-0812">Transmembrane</keyword>
<feature type="transmembrane region" description="Helical" evidence="8">
    <location>
        <begin position="235"/>
        <end position="254"/>
    </location>
</feature>
<feature type="transmembrane region" description="Helical" evidence="8">
    <location>
        <begin position="290"/>
        <end position="309"/>
    </location>
</feature>
<feature type="transmembrane region" description="Helical" evidence="8">
    <location>
        <begin position="315"/>
        <end position="333"/>
    </location>
</feature>
<evidence type="ECO:0000256" key="4">
    <source>
        <dbReference type="ARBA" id="ARBA00022519"/>
    </source>
</evidence>
<dbReference type="Proteomes" id="UP000821598">
    <property type="component" value="Unassembled WGS sequence"/>
</dbReference>
<comment type="caution">
    <text evidence="9">The sequence shown here is derived from an EMBL/GenBank/DDBJ whole genome shotgun (WGS) entry which is preliminary data.</text>
</comment>
<protein>
    <submittedName>
        <fullName evidence="10">Ribose ABC transporter</fullName>
    </submittedName>
    <submittedName>
        <fullName evidence="9">Ribose transport system permease protein</fullName>
    </submittedName>
</protein>
<dbReference type="GO" id="GO:0005886">
    <property type="term" value="C:plasma membrane"/>
    <property type="evidence" value="ECO:0007669"/>
    <property type="project" value="UniProtKB-SubCell"/>
</dbReference>
<evidence type="ECO:0000256" key="8">
    <source>
        <dbReference type="SAM" id="Phobius"/>
    </source>
</evidence>
<keyword evidence="2" id="KW-0813">Transport</keyword>
<dbReference type="AlphaFoldDB" id="A0A7W8LF29"/>
<feature type="transmembrane region" description="Helical" evidence="8">
    <location>
        <begin position="92"/>
        <end position="111"/>
    </location>
</feature>
<evidence type="ECO:0000313" key="9">
    <source>
        <dbReference type="EMBL" id="MBB5405428.1"/>
    </source>
</evidence>
<dbReference type="Pfam" id="PF02653">
    <property type="entry name" value="BPD_transp_2"/>
    <property type="match status" value="1"/>
</dbReference>
<dbReference type="PANTHER" id="PTHR32196">
    <property type="entry name" value="ABC TRANSPORTER PERMEASE PROTEIN YPHD-RELATED-RELATED"/>
    <property type="match status" value="1"/>
</dbReference>
<evidence type="ECO:0000256" key="2">
    <source>
        <dbReference type="ARBA" id="ARBA00022448"/>
    </source>
</evidence>
<keyword evidence="12" id="KW-1185">Reference proteome</keyword>
<comment type="subcellular location">
    <subcellularLocation>
        <location evidence="1">Cell membrane</location>
        <topology evidence="1">Multi-pass membrane protein</topology>
    </subcellularLocation>
</comment>
<dbReference type="PANTHER" id="PTHR32196:SF21">
    <property type="entry name" value="ABC TRANSPORTER PERMEASE PROTEIN YPHD-RELATED"/>
    <property type="match status" value="1"/>
</dbReference>
<organism evidence="9 11">
    <name type="scientific">Paraburkholderia youngii</name>
    <dbReference type="NCBI Taxonomy" id="2782701"/>
    <lineage>
        <taxon>Bacteria</taxon>
        <taxon>Pseudomonadati</taxon>
        <taxon>Pseudomonadota</taxon>
        <taxon>Betaproteobacteria</taxon>
        <taxon>Burkholderiales</taxon>
        <taxon>Burkholderiaceae</taxon>
        <taxon>Paraburkholderia</taxon>
    </lineage>
</organism>
<dbReference type="CDD" id="cd06579">
    <property type="entry name" value="TM_PBP1_transp_AraH_like"/>
    <property type="match status" value="1"/>
</dbReference>
<evidence type="ECO:0000313" key="10">
    <source>
        <dbReference type="EMBL" id="NVI08697.1"/>
    </source>
</evidence>
<sequence>MQKATSLSGRPRATGTSPAPRTIDYKALVGRFWPWLFLAVLCLFFEIWSQVIQQRSFVFNTYNLQSIALAASAPMLLAIGQTFVIITAGIDLSVGFVMGLAAVCAAQFTLLGGSSPWALGLSVPLTIAVSVIPGAINGTLVARYRVPAFIGTLGMYGIARGAGFLAAGSGMTVSVDNAGLQWLGSGWNPVIVTVILLAVMHFILSRTRFGQYTYAVGGNEQSAARAGINVRRHKIVIYMLAAAFAAVGGIVYTARFSAGSATAGEPMLLNSIAAVVIGGASLFGGTGNLIGTLIGALIIAVIEFGLVFINVDAFWQFIAVGVVIIVSVLIDQYKERLGV</sequence>
<reference evidence="10 12" key="1">
    <citation type="submission" date="2019-08" db="EMBL/GenBank/DDBJ databases">
        <title>Paraburkholderia simonii sp. nov. and P. youngii sp. nov. Brazilian and Mexican Mimosa-associated rhizobia.</title>
        <authorList>
            <person name="Mavima L."/>
            <person name="Beukes C.W."/>
            <person name="Palmer M."/>
            <person name="De Meyer S.E."/>
            <person name="James E.K."/>
            <person name="Maluk M."/>
            <person name="Avontuur J.R."/>
            <person name="Chan W.Y."/>
            <person name="Venter S.N."/>
            <person name="Steenkamp E.T."/>
        </authorList>
    </citation>
    <scope>NUCLEOTIDE SEQUENCE [LARGE SCALE GENOMIC DNA]</scope>
    <source>
        <strain evidence="10 12">JPY454</strain>
    </source>
</reference>
<feature type="transmembrane region" description="Helical" evidence="8">
    <location>
        <begin position="64"/>
        <end position="85"/>
    </location>
</feature>
<name>A0A7W8LF29_9BURK</name>
<keyword evidence="4" id="KW-0997">Cell inner membrane</keyword>
<feature type="transmembrane region" description="Helical" evidence="8">
    <location>
        <begin position="187"/>
        <end position="204"/>
    </location>
</feature>
<keyword evidence="3" id="KW-1003">Cell membrane</keyword>
<evidence type="ECO:0000256" key="1">
    <source>
        <dbReference type="ARBA" id="ARBA00004651"/>
    </source>
</evidence>
<dbReference type="EMBL" id="JACHDE010000033">
    <property type="protein sequence ID" value="MBB5405428.1"/>
    <property type="molecule type" value="Genomic_DNA"/>
</dbReference>
<dbReference type="RefSeq" id="WP_176369282.1">
    <property type="nucleotide sequence ID" value="NZ_JACHDE010000033.1"/>
</dbReference>
<evidence type="ECO:0000313" key="12">
    <source>
        <dbReference type="Proteomes" id="UP000821598"/>
    </source>
</evidence>
<feature type="transmembrane region" description="Helical" evidence="8">
    <location>
        <begin position="32"/>
        <end position="52"/>
    </location>
</feature>
<keyword evidence="6 8" id="KW-1133">Transmembrane helix</keyword>
<evidence type="ECO:0000256" key="3">
    <source>
        <dbReference type="ARBA" id="ARBA00022475"/>
    </source>
</evidence>
<dbReference type="Proteomes" id="UP000592820">
    <property type="component" value="Unassembled WGS sequence"/>
</dbReference>
<feature type="transmembrane region" description="Helical" evidence="8">
    <location>
        <begin position="148"/>
        <end position="167"/>
    </location>
</feature>
<proteinExistence type="predicted"/>
<evidence type="ECO:0000256" key="7">
    <source>
        <dbReference type="ARBA" id="ARBA00023136"/>
    </source>
</evidence>
<dbReference type="EMBL" id="VOMC01000053">
    <property type="protein sequence ID" value="NVI08697.1"/>
    <property type="molecule type" value="Genomic_DNA"/>
</dbReference>
<evidence type="ECO:0000256" key="6">
    <source>
        <dbReference type="ARBA" id="ARBA00022989"/>
    </source>
</evidence>
<feature type="transmembrane region" description="Helical" evidence="8">
    <location>
        <begin position="266"/>
        <end position="283"/>
    </location>
</feature>
<dbReference type="GO" id="GO:0022857">
    <property type="term" value="F:transmembrane transporter activity"/>
    <property type="evidence" value="ECO:0007669"/>
    <property type="project" value="InterPro"/>
</dbReference>
<keyword evidence="7 8" id="KW-0472">Membrane</keyword>
<evidence type="ECO:0000313" key="11">
    <source>
        <dbReference type="Proteomes" id="UP000592820"/>
    </source>
</evidence>
<dbReference type="InterPro" id="IPR001851">
    <property type="entry name" value="ABC_transp_permease"/>
</dbReference>